<dbReference type="GO" id="GO:0003987">
    <property type="term" value="F:acetate-CoA ligase activity"/>
    <property type="evidence" value="ECO:0007669"/>
    <property type="project" value="UniProtKB-EC"/>
</dbReference>
<comment type="catalytic activity">
    <reaction evidence="1">
        <text>acetate + ATP + CoA = acetyl-CoA + AMP + diphosphate</text>
        <dbReference type="Rhea" id="RHEA:23176"/>
        <dbReference type="ChEBI" id="CHEBI:30089"/>
        <dbReference type="ChEBI" id="CHEBI:30616"/>
        <dbReference type="ChEBI" id="CHEBI:33019"/>
        <dbReference type="ChEBI" id="CHEBI:57287"/>
        <dbReference type="ChEBI" id="CHEBI:57288"/>
        <dbReference type="ChEBI" id="CHEBI:456215"/>
        <dbReference type="EC" id="6.2.1.1"/>
    </reaction>
    <physiologicalReaction direction="left-to-right" evidence="1">
        <dbReference type="Rhea" id="RHEA:23177"/>
    </physiologicalReaction>
</comment>
<feature type="domain" description="Acetyl-coenzyme A synthetase N-terminal" evidence="12">
    <location>
        <begin position="35"/>
        <end position="85"/>
    </location>
</feature>
<evidence type="ECO:0000256" key="6">
    <source>
        <dbReference type="ARBA" id="ARBA00029726"/>
    </source>
</evidence>
<comment type="similarity">
    <text evidence="2">Belongs to the ATP-dependent AMP-binding enzyme family.</text>
</comment>
<dbReference type="GO" id="GO:0006629">
    <property type="term" value="P:lipid metabolic process"/>
    <property type="evidence" value="ECO:0007669"/>
    <property type="project" value="UniProtKB-KW"/>
</dbReference>
<evidence type="ECO:0000256" key="1">
    <source>
        <dbReference type="ARBA" id="ARBA00001884"/>
    </source>
</evidence>
<evidence type="ECO:0000256" key="10">
    <source>
        <dbReference type="ARBA" id="ARBA00049004"/>
    </source>
</evidence>
<dbReference type="EC" id="6.2.1.17" evidence="3"/>
<reference evidence="13" key="2">
    <citation type="submission" date="2025-09" db="UniProtKB">
        <authorList>
            <consortium name="Ensembl"/>
        </authorList>
    </citation>
    <scope>IDENTIFICATION</scope>
</reference>
<dbReference type="Pfam" id="PF16177">
    <property type="entry name" value="ACAS_N"/>
    <property type="match status" value="1"/>
</dbReference>
<comment type="catalytic activity">
    <reaction evidence="9">
        <text>butanoate + ATP + CoA = butanoyl-CoA + AMP + diphosphate</text>
        <dbReference type="Rhea" id="RHEA:46172"/>
        <dbReference type="ChEBI" id="CHEBI:17968"/>
        <dbReference type="ChEBI" id="CHEBI:30616"/>
        <dbReference type="ChEBI" id="CHEBI:33019"/>
        <dbReference type="ChEBI" id="CHEBI:57287"/>
        <dbReference type="ChEBI" id="CHEBI:57371"/>
        <dbReference type="ChEBI" id="CHEBI:456215"/>
    </reaction>
    <physiologicalReaction direction="left-to-right" evidence="9">
        <dbReference type="Rhea" id="RHEA:46173"/>
    </physiologicalReaction>
</comment>
<evidence type="ECO:0000256" key="2">
    <source>
        <dbReference type="ARBA" id="ARBA00006432"/>
    </source>
</evidence>
<dbReference type="InterPro" id="IPR042099">
    <property type="entry name" value="ANL_N_sf"/>
</dbReference>
<proteinExistence type="inferred from homology"/>
<dbReference type="InterPro" id="IPR032387">
    <property type="entry name" value="ACAS_N"/>
</dbReference>
<evidence type="ECO:0000256" key="4">
    <source>
        <dbReference type="ARBA" id="ARBA00013275"/>
    </source>
</evidence>
<dbReference type="PANTHER" id="PTHR43347:SF3">
    <property type="entry name" value="ACYL-COA SYNTHETASE SHORT-CHAIN FAMILY MEMBER 3, MITOCHONDRIAL"/>
    <property type="match status" value="1"/>
</dbReference>
<protein>
    <recommendedName>
        <fullName evidence="7">Acyl-CoA synthetase short-chain family member 3, mitochondrial</fullName>
        <ecNumber evidence="4">6.2.1.1</ecNumber>
        <ecNumber evidence="3">6.2.1.17</ecNumber>
    </recommendedName>
    <alternativeName>
        <fullName evidence="8">Acetate--CoA ligase 3</fullName>
    </alternativeName>
    <alternativeName>
        <fullName evidence="6">Propionate--CoA ligase</fullName>
    </alternativeName>
</protein>
<dbReference type="InterPro" id="IPR020845">
    <property type="entry name" value="AMP-binding_CS"/>
</dbReference>
<evidence type="ECO:0000256" key="9">
    <source>
        <dbReference type="ARBA" id="ARBA00047935"/>
    </source>
</evidence>
<dbReference type="Ensembl" id="ENSEBUT00000025086.1">
    <property type="protein sequence ID" value="ENSEBUP00000024510.1"/>
    <property type="gene ID" value="ENSEBUG00000015117.1"/>
</dbReference>
<evidence type="ECO:0000256" key="7">
    <source>
        <dbReference type="ARBA" id="ARBA00040004"/>
    </source>
</evidence>
<reference evidence="13" key="1">
    <citation type="submission" date="2025-08" db="UniProtKB">
        <authorList>
            <consortium name="Ensembl"/>
        </authorList>
    </citation>
    <scope>IDENTIFICATION</scope>
</reference>
<dbReference type="GeneTree" id="ENSGT00940000157479"/>
<evidence type="ECO:0000256" key="8">
    <source>
        <dbReference type="ARBA" id="ARBA00042755"/>
    </source>
</evidence>
<dbReference type="Pfam" id="PF00501">
    <property type="entry name" value="AMP-binding"/>
    <property type="match status" value="1"/>
</dbReference>
<dbReference type="PROSITE" id="PS00455">
    <property type="entry name" value="AMP_BINDING"/>
    <property type="match status" value="1"/>
</dbReference>
<dbReference type="GO" id="GO:0050218">
    <property type="term" value="F:propionate-CoA ligase activity"/>
    <property type="evidence" value="ECO:0007669"/>
    <property type="project" value="UniProtKB-EC"/>
</dbReference>
<evidence type="ECO:0000259" key="11">
    <source>
        <dbReference type="Pfam" id="PF00501"/>
    </source>
</evidence>
<evidence type="ECO:0000313" key="13">
    <source>
        <dbReference type="Ensembl" id="ENSEBUP00000024510.1"/>
    </source>
</evidence>
<keyword evidence="14" id="KW-1185">Reference proteome</keyword>
<dbReference type="FunFam" id="3.40.50.12780:FF:000011">
    <property type="entry name" value="Acetyl-coenzyme A synthetase 2-like, mitochondrial"/>
    <property type="match status" value="1"/>
</dbReference>
<dbReference type="GO" id="GO:0005759">
    <property type="term" value="C:mitochondrial matrix"/>
    <property type="evidence" value="ECO:0007669"/>
    <property type="project" value="TreeGrafter"/>
</dbReference>
<dbReference type="OMA" id="FIMGRTD"/>
<accession>A0A8C4X0V9</accession>
<sequence length="567" mass="62932">MFLNFRKLARSSWRCWLGRRSLSCSAREDGVSHASKRAMERPREFWGEAASGISWEKPWTRVLDDSKTPFTQWFLGGQLNMCYNALDRHVEAGRGDQIAIIHDSPVTGSIERISYKHALHEVSRLAHVLRRHGVEKGDRVAIYMPMIPQAMYTMLACSRIGAIHSLVFGGFASRELASRINHAKPKIIVTASFGIELARRVAYKPLVEAALAMAAHKPDKVLFYNRPQMETVSLGNKYLCWQEEIDSAHPIDCIPVPSDHPLYILYTSGTTGDPKGTVRTTGGHAVMLHWSMSAIYGLQPGQVWWAASDLGWVVGHSYICYGPLLHGNTSVLYEGKPIGTPNTGAYFRVLSEHNVAAMFTSPTALRIIQQHDPDAILAEMYSLKKFQTLFVAGEHCDAKSLKWAKSVFKVPVLDHWWQTETGSPITATCVGLGGFLQPPSGQCGKAVPGFDVRVLDDNMKELERGELGNVVIKLPLPPGPMATLWENNQRFVETYFQKFPPGGRGVSAWFKGARAGSSLLFCFVASSWFGWLFLVRGALCSLLGSRFGATHWPNLGSGSSRKRRIDG</sequence>
<evidence type="ECO:0000256" key="5">
    <source>
        <dbReference type="ARBA" id="ARBA00023098"/>
    </source>
</evidence>
<evidence type="ECO:0000313" key="14">
    <source>
        <dbReference type="Proteomes" id="UP000694388"/>
    </source>
</evidence>
<comment type="catalytic activity">
    <reaction evidence="10">
        <text>propanoate + ATP + CoA = propanoyl-CoA + AMP + diphosphate</text>
        <dbReference type="Rhea" id="RHEA:20373"/>
        <dbReference type="ChEBI" id="CHEBI:17272"/>
        <dbReference type="ChEBI" id="CHEBI:30616"/>
        <dbReference type="ChEBI" id="CHEBI:33019"/>
        <dbReference type="ChEBI" id="CHEBI:57287"/>
        <dbReference type="ChEBI" id="CHEBI:57392"/>
        <dbReference type="ChEBI" id="CHEBI:456215"/>
        <dbReference type="EC" id="6.2.1.17"/>
    </reaction>
    <physiologicalReaction direction="left-to-right" evidence="10">
        <dbReference type="Rhea" id="RHEA:20374"/>
    </physiologicalReaction>
</comment>
<evidence type="ECO:0000256" key="3">
    <source>
        <dbReference type="ARBA" id="ARBA00012985"/>
    </source>
</evidence>
<keyword evidence="5" id="KW-0443">Lipid metabolism</keyword>
<dbReference type="EC" id="6.2.1.1" evidence="4"/>
<feature type="domain" description="AMP-dependent synthetase/ligase" evidence="11">
    <location>
        <begin position="92"/>
        <end position="474"/>
    </location>
</feature>
<dbReference type="Gene3D" id="3.40.50.12780">
    <property type="entry name" value="N-terminal domain of ligase-like"/>
    <property type="match status" value="1"/>
</dbReference>
<dbReference type="AlphaFoldDB" id="A0A8C4X0V9"/>
<dbReference type="Proteomes" id="UP000694388">
    <property type="component" value="Unplaced"/>
</dbReference>
<organism evidence="13 14">
    <name type="scientific">Eptatretus burgeri</name>
    <name type="common">Inshore hagfish</name>
    <dbReference type="NCBI Taxonomy" id="7764"/>
    <lineage>
        <taxon>Eukaryota</taxon>
        <taxon>Metazoa</taxon>
        <taxon>Chordata</taxon>
        <taxon>Craniata</taxon>
        <taxon>Vertebrata</taxon>
        <taxon>Cyclostomata</taxon>
        <taxon>Myxini</taxon>
        <taxon>Myxiniformes</taxon>
        <taxon>Myxinidae</taxon>
        <taxon>Eptatretinae</taxon>
        <taxon>Eptatretus</taxon>
    </lineage>
</organism>
<dbReference type="PANTHER" id="PTHR43347">
    <property type="entry name" value="ACYL-COA SYNTHETASE"/>
    <property type="match status" value="1"/>
</dbReference>
<dbReference type="SUPFAM" id="SSF56801">
    <property type="entry name" value="Acetyl-CoA synthetase-like"/>
    <property type="match status" value="1"/>
</dbReference>
<dbReference type="InterPro" id="IPR000873">
    <property type="entry name" value="AMP-dep_synth/lig_dom"/>
</dbReference>
<evidence type="ECO:0000259" key="12">
    <source>
        <dbReference type="Pfam" id="PF16177"/>
    </source>
</evidence>
<name>A0A8C4X0V9_EPTBU</name>